<evidence type="ECO:0000256" key="12">
    <source>
        <dbReference type="PIRNR" id="PIRNR003097"/>
    </source>
</evidence>
<comment type="subcellular location">
    <subcellularLocation>
        <location evidence="2">Cell membrane</location>
        <topology evidence="2">Multi-pass membrane protein</topology>
    </subcellularLocation>
</comment>
<name>A0A916YGN0_9MICO</name>
<dbReference type="NCBIfam" id="NF038346">
    <property type="entry name" value="FtsX_actino"/>
    <property type="match status" value="1"/>
</dbReference>
<dbReference type="PIRSF" id="PIRSF003097">
    <property type="entry name" value="FtsX"/>
    <property type="match status" value="1"/>
</dbReference>
<evidence type="ECO:0000256" key="7">
    <source>
        <dbReference type="ARBA" id="ARBA00022618"/>
    </source>
</evidence>
<evidence type="ECO:0000256" key="11">
    <source>
        <dbReference type="ARBA" id="ARBA00023306"/>
    </source>
</evidence>
<gene>
    <name evidence="16" type="ORF">GCM10010915_24510</name>
</gene>
<dbReference type="Pfam" id="PF18075">
    <property type="entry name" value="FtsX_ECD"/>
    <property type="match status" value="1"/>
</dbReference>
<evidence type="ECO:0000256" key="3">
    <source>
        <dbReference type="ARBA" id="ARBA00007379"/>
    </source>
</evidence>
<dbReference type="RefSeq" id="WP_188712486.1">
    <property type="nucleotide sequence ID" value="NZ_BMHO01000001.1"/>
</dbReference>
<dbReference type="InterPro" id="IPR040690">
    <property type="entry name" value="FtsX_ECD"/>
</dbReference>
<sequence>MNLSLILSEALQGLRRNASMVVSVILVTFVSLTFVGAAVLMQAQIQKTNEYFEDRAQVDIYMCSSISDGDTCVDGTATEEQIAQVEERLGGSTLAPFIEQHDFESQEDAHEALVETFDEELAGLLTVEQTSAIFHVKLLNPEQTNVIREAFSGVQGVEEIADQLEYLDPLFSTLTIATYIAVGIAALMLISAVLLIATTIRLSAFARRREVGIMRLVGASNGTIQTPFVLEGVIAAFVGAALASATVLVGVRFGVEDYLSREAGAIPWITLADAWYVVPIIVGLGVVLAAISAGVAIRRWLRA</sequence>
<dbReference type="AlphaFoldDB" id="A0A916YGN0"/>
<dbReference type="InterPro" id="IPR047929">
    <property type="entry name" value="FtsX_actino"/>
</dbReference>
<protein>
    <recommendedName>
        <fullName evidence="5 12">Cell division protein FtsX</fullName>
    </recommendedName>
</protein>
<dbReference type="PANTHER" id="PTHR47755:SF1">
    <property type="entry name" value="CELL DIVISION PROTEIN FTSX"/>
    <property type="match status" value="1"/>
</dbReference>
<keyword evidence="11 12" id="KW-0131">Cell cycle</keyword>
<dbReference type="PANTHER" id="PTHR47755">
    <property type="entry name" value="CELL DIVISION PROTEIN FTSX"/>
    <property type="match status" value="1"/>
</dbReference>
<comment type="function">
    <text evidence="1">Part of the ABC transporter FtsEX involved in cellular division.</text>
</comment>
<dbReference type="EMBL" id="BMHO01000001">
    <property type="protein sequence ID" value="GGD42509.1"/>
    <property type="molecule type" value="Genomic_DNA"/>
</dbReference>
<keyword evidence="6 12" id="KW-1003">Cell membrane</keyword>
<evidence type="ECO:0000256" key="2">
    <source>
        <dbReference type="ARBA" id="ARBA00004651"/>
    </source>
</evidence>
<feature type="transmembrane region" description="Helical" evidence="13">
    <location>
        <begin position="176"/>
        <end position="200"/>
    </location>
</feature>
<reference evidence="16" key="2">
    <citation type="submission" date="2020-09" db="EMBL/GenBank/DDBJ databases">
        <authorList>
            <person name="Sun Q."/>
            <person name="Zhou Y."/>
        </authorList>
    </citation>
    <scope>NUCLEOTIDE SEQUENCE</scope>
    <source>
        <strain evidence="16">CGMCC 1.15152</strain>
    </source>
</reference>
<keyword evidence="10 12" id="KW-0472">Membrane</keyword>
<feature type="transmembrane region" description="Helical" evidence="13">
    <location>
        <begin position="21"/>
        <end position="45"/>
    </location>
</feature>
<dbReference type="InterPro" id="IPR004513">
    <property type="entry name" value="FtsX"/>
</dbReference>
<evidence type="ECO:0000256" key="6">
    <source>
        <dbReference type="ARBA" id="ARBA00022475"/>
    </source>
</evidence>
<keyword evidence="7 12" id="KW-0132">Cell division</keyword>
<proteinExistence type="inferred from homology"/>
<feature type="transmembrane region" description="Helical" evidence="13">
    <location>
        <begin position="275"/>
        <end position="297"/>
    </location>
</feature>
<evidence type="ECO:0000259" key="14">
    <source>
        <dbReference type="Pfam" id="PF02687"/>
    </source>
</evidence>
<reference evidence="16" key="1">
    <citation type="journal article" date="2014" name="Int. J. Syst. Evol. Microbiol.">
        <title>Complete genome sequence of Corynebacterium casei LMG S-19264T (=DSM 44701T), isolated from a smear-ripened cheese.</title>
        <authorList>
            <consortium name="US DOE Joint Genome Institute (JGI-PGF)"/>
            <person name="Walter F."/>
            <person name="Albersmeier A."/>
            <person name="Kalinowski J."/>
            <person name="Ruckert C."/>
        </authorList>
    </citation>
    <scope>NUCLEOTIDE SEQUENCE</scope>
    <source>
        <strain evidence="16">CGMCC 1.15152</strain>
    </source>
</reference>
<dbReference type="GO" id="GO:0051301">
    <property type="term" value="P:cell division"/>
    <property type="evidence" value="ECO:0007669"/>
    <property type="project" value="UniProtKB-KW"/>
</dbReference>
<evidence type="ECO:0000256" key="13">
    <source>
        <dbReference type="SAM" id="Phobius"/>
    </source>
</evidence>
<dbReference type="Gene3D" id="3.30.70.3040">
    <property type="match status" value="1"/>
</dbReference>
<comment type="similarity">
    <text evidence="3 12">Belongs to the ABC-4 integral membrane protein family. FtsX subfamily.</text>
</comment>
<evidence type="ECO:0000256" key="9">
    <source>
        <dbReference type="ARBA" id="ARBA00022989"/>
    </source>
</evidence>
<evidence type="ECO:0000256" key="8">
    <source>
        <dbReference type="ARBA" id="ARBA00022692"/>
    </source>
</evidence>
<accession>A0A916YGN0</accession>
<dbReference type="GO" id="GO:0005886">
    <property type="term" value="C:plasma membrane"/>
    <property type="evidence" value="ECO:0007669"/>
    <property type="project" value="UniProtKB-SubCell"/>
</dbReference>
<dbReference type="InterPro" id="IPR003838">
    <property type="entry name" value="ABC3_permease_C"/>
</dbReference>
<evidence type="ECO:0000256" key="1">
    <source>
        <dbReference type="ARBA" id="ARBA00003552"/>
    </source>
</evidence>
<evidence type="ECO:0000256" key="5">
    <source>
        <dbReference type="ARBA" id="ARBA00021907"/>
    </source>
</evidence>
<organism evidence="16 17">
    <name type="scientific">Microbacterium faecale</name>
    <dbReference type="NCBI Taxonomy" id="1804630"/>
    <lineage>
        <taxon>Bacteria</taxon>
        <taxon>Bacillati</taxon>
        <taxon>Actinomycetota</taxon>
        <taxon>Actinomycetes</taxon>
        <taxon>Micrococcales</taxon>
        <taxon>Microbacteriaceae</taxon>
        <taxon>Microbacterium</taxon>
    </lineage>
</organism>
<comment type="caution">
    <text evidence="16">The sequence shown here is derived from an EMBL/GenBank/DDBJ whole genome shotgun (WGS) entry which is preliminary data.</text>
</comment>
<feature type="domain" description="ABC3 transporter permease C-terminal" evidence="14">
    <location>
        <begin position="184"/>
        <end position="301"/>
    </location>
</feature>
<dbReference type="Pfam" id="PF02687">
    <property type="entry name" value="FtsX"/>
    <property type="match status" value="1"/>
</dbReference>
<keyword evidence="9 13" id="KW-1133">Transmembrane helix</keyword>
<feature type="transmembrane region" description="Helical" evidence="13">
    <location>
        <begin position="233"/>
        <end position="255"/>
    </location>
</feature>
<keyword evidence="8 13" id="KW-0812">Transmembrane</keyword>
<evidence type="ECO:0000259" key="15">
    <source>
        <dbReference type="Pfam" id="PF18075"/>
    </source>
</evidence>
<comment type="subunit">
    <text evidence="4">Forms a membrane-associated complex with FtsE.</text>
</comment>
<evidence type="ECO:0000313" key="16">
    <source>
        <dbReference type="EMBL" id="GGD42509.1"/>
    </source>
</evidence>
<dbReference type="Proteomes" id="UP000633205">
    <property type="component" value="Unassembled WGS sequence"/>
</dbReference>
<evidence type="ECO:0000256" key="4">
    <source>
        <dbReference type="ARBA" id="ARBA00011160"/>
    </source>
</evidence>
<evidence type="ECO:0000256" key="10">
    <source>
        <dbReference type="ARBA" id="ARBA00023136"/>
    </source>
</evidence>
<feature type="domain" description="FtsX extracellular" evidence="15">
    <location>
        <begin position="57"/>
        <end position="160"/>
    </location>
</feature>
<evidence type="ECO:0000313" key="17">
    <source>
        <dbReference type="Proteomes" id="UP000633205"/>
    </source>
</evidence>
<keyword evidence="17" id="KW-1185">Reference proteome</keyword>